<proteinExistence type="predicted"/>
<name>A0A0C3C3N0_HEBCY</name>
<dbReference type="HOGENOM" id="CLU_2097168_0_0_1"/>
<accession>A0A0C3C3N0</accession>
<organism evidence="1 2">
    <name type="scientific">Hebeloma cylindrosporum</name>
    <dbReference type="NCBI Taxonomy" id="76867"/>
    <lineage>
        <taxon>Eukaryota</taxon>
        <taxon>Fungi</taxon>
        <taxon>Dikarya</taxon>
        <taxon>Basidiomycota</taxon>
        <taxon>Agaricomycotina</taxon>
        <taxon>Agaricomycetes</taxon>
        <taxon>Agaricomycetidae</taxon>
        <taxon>Agaricales</taxon>
        <taxon>Agaricineae</taxon>
        <taxon>Hymenogastraceae</taxon>
        <taxon>Hebeloma</taxon>
    </lineage>
</organism>
<dbReference type="EMBL" id="KN831788">
    <property type="protein sequence ID" value="KIM38884.1"/>
    <property type="molecule type" value="Genomic_DNA"/>
</dbReference>
<reference evidence="2" key="2">
    <citation type="submission" date="2015-01" db="EMBL/GenBank/DDBJ databases">
        <title>Evolutionary Origins and Diversification of the Mycorrhizal Mutualists.</title>
        <authorList>
            <consortium name="DOE Joint Genome Institute"/>
            <consortium name="Mycorrhizal Genomics Consortium"/>
            <person name="Kohler A."/>
            <person name="Kuo A."/>
            <person name="Nagy L.G."/>
            <person name="Floudas D."/>
            <person name="Copeland A."/>
            <person name="Barry K.W."/>
            <person name="Cichocki N."/>
            <person name="Veneault-Fourrey C."/>
            <person name="LaButti K."/>
            <person name="Lindquist E.A."/>
            <person name="Lipzen A."/>
            <person name="Lundell T."/>
            <person name="Morin E."/>
            <person name="Murat C."/>
            <person name="Riley R."/>
            <person name="Ohm R."/>
            <person name="Sun H."/>
            <person name="Tunlid A."/>
            <person name="Henrissat B."/>
            <person name="Grigoriev I.V."/>
            <person name="Hibbett D.S."/>
            <person name="Martin F."/>
        </authorList>
    </citation>
    <scope>NUCLEOTIDE SEQUENCE [LARGE SCALE GENOMIC DNA]</scope>
    <source>
        <strain evidence="2">h7</strain>
    </source>
</reference>
<dbReference type="AlphaFoldDB" id="A0A0C3C3N0"/>
<dbReference type="Proteomes" id="UP000053424">
    <property type="component" value="Unassembled WGS sequence"/>
</dbReference>
<protein>
    <submittedName>
        <fullName evidence="1">Uncharacterized protein</fullName>
    </submittedName>
</protein>
<gene>
    <name evidence="1" type="ORF">M413DRAFT_238952</name>
</gene>
<keyword evidence="2" id="KW-1185">Reference proteome</keyword>
<evidence type="ECO:0000313" key="1">
    <source>
        <dbReference type="EMBL" id="KIM38884.1"/>
    </source>
</evidence>
<evidence type="ECO:0000313" key="2">
    <source>
        <dbReference type="Proteomes" id="UP000053424"/>
    </source>
</evidence>
<reference evidence="1 2" key="1">
    <citation type="submission" date="2014-04" db="EMBL/GenBank/DDBJ databases">
        <authorList>
            <consortium name="DOE Joint Genome Institute"/>
            <person name="Kuo A."/>
            <person name="Gay G."/>
            <person name="Dore J."/>
            <person name="Kohler A."/>
            <person name="Nagy L.G."/>
            <person name="Floudas D."/>
            <person name="Copeland A."/>
            <person name="Barry K.W."/>
            <person name="Cichocki N."/>
            <person name="Veneault-Fourrey C."/>
            <person name="LaButti K."/>
            <person name="Lindquist E.A."/>
            <person name="Lipzen A."/>
            <person name="Lundell T."/>
            <person name="Morin E."/>
            <person name="Murat C."/>
            <person name="Sun H."/>
            <person name="Tunlid A."/>
            <person name="Henrissat B."/>
            <person name="Grigoriev I.V."/>
            <person name="Hibbett D.S."/>
            <person name="Martin F."/>
            <person name="Nordberg H.P."/>
            <person name="Cantor M.N."/>
            <person name="Hua S.X."/>
        </authorList>
    </citation>
    <scope>NUCLEOTIDE SEQUENCE [LARGE SCALE GENOMIC DNA]</scope>
    <source>
        <strain evidence="2">h7</strain>
    </source>
</reference>
<sequence length="116" mass="13835">MDRRSFCVHLGGRRHVSLFTALTYVKLRPSLVALRIDLLWQRVEKEILESMEGKRRNALCEKCLEWDNHHIGPFVLEPGFVAFGFEFLRRRPLRQQRLSGRTNSEMKRKTTRCNHR</sequence>